<reference evidence="1 2" key="1">
    <citation type="journal article" date="2022" name="Hortic Res">
        <title>A haplotype resolved chromosomal level avocado genome allows analysis of novel avocado genes.</title>
        <authorList>
            <person name="Nath O."/>
            <person name="Fletcher S.J."/>
            <person name="Hayward A."/>
            <person name="Shaw L.M."/>
            <person name="Masouleh A.K."/>
            <person name="Furtado A."/>
            <person name="Henry R.J."/>
            <person name="Mitter N."/>
        </authorList>
    </citation>
    <scope>NUCLEOTIDE SEQUENCE [LARGE SCALE GENOMIC DNA]</scope>
    <source>
        <strain evidence="2">cv. Hass</strain>
    </source>
</reference>
<dbReference type="EMBL" id="CM056817">
    <property type="protein sequence ID" value="KAJ8619856.1"/>
    <property type="molecule type" value="Genomic_DNA"/>
</dbReference>
<sequence>MLLKKVEALTKAMEVESKKMKREAAASEKEMILAKSEDSKQKNKSTNVPRRYTTFMYCLHPNPMDCGHQLYTFLETTLVTLSLLPHFIAFFNDEEIPGTPRSLLFKDLISSVNRHMRRKPKLNGGWLYNLGRKKNFEQVFGTYKFSYWFIPTYSEEDLKKMPVLQGLNYLSKPDLDAQEF</sequence>
<evidence type="ECO:0000313" key="1">
    <source>
        <dbReference type="EMBL" id="KAJ8619856.1"/>
    </source>
</evidence>
<comment type="caution">
    <text evidence="1">The sequence shown here is derived from an EMBL/GenBank/DDBJ whole genome shotgun (WGS) entry which is preliminary data.</text>
</comment>
<accession>A0ACC2KFH0</accession>
<keyword evidence="2" id="KW-1185">Reference proteome</keyword>
<protein>
    <submittedName>
        <fullName evidence="1">Uncharacterized protein</fullName>
    </submittedName>
</protein>
<dbReference type="Proteomes" id="UP001234297">
    <property type="component" value="Chromosome 9"/>
</dbReference>
<evidence type="ECO:0000313" key="2">
    <source>
        <dbReference type="Proteomes" id="UP001234297"/>
    </source>
</evidence>
<organism evidence="1 2">
    <name type="scientific">Persea americana</name>
    <name type="common">Avocado</name>
    <dbReference type="NCBI Taxonomy" id="3435"/>
    <lineage>
        <taxon>Eukaryota</taxon>
        <taxon>Viridiplantae</taxon>
        <taxon>Streptophyta</taxon>
        <taxon>Embryophyta</taxon>
        <taxon>Tracheophyta</taxon>
        <taxon>Spermatophyta</taxon>
        <taxon>Magnoliopsida</taxon>
        <taxon>Magnoliidae</taxon>
        <taxon>Laurales</taxon>
        <taxon>Lauraceae</taxon>
        <taxon>Persea</taxon>
    </lineage>
</organism>
<gene>
    <name evidence="1" type="ORF">MRB53_028385</name>
</gene>
<proteinExistence type="predicted"/>
<name>A0ACC2KFH0_PERAE</name>